<organism evidence="6 7">
    <name type="scientific">Serratia rhizosphaerae</name>
    <dbReference type="NCBI Taxonomy" id="2597702"/>
    <lineage>
        <taxon>Bacteria</taxon>
        <taxon>Pseudomonadati</taxon>
        <taxon>Pseudomonadota</taxon>
        <taxon>Gammaproteobacteria</taxon>
        <taxon>Enterobacterales</taxon>
        <taxon>Yersiniaceae</taxon>
        <taxon>Serratia</taxon>
    </lineage>
</organism>
<evidence type="ECO:0000256" key="1">
    <source>
        <dbReference type="ARBA" id="ARBA00001933"/>
    </source>
</evidence>
<feature type="domain" description="Aminotransferase class I/classII large" evidence="5">
    <location>
        <begin position="59"/>
        <end position="362"/>
    </location>
</feature>
<name>A0ABX6GT06_9GAMM</name>
<dbReference type="InterPro" id="IPR050859">
    <property type="entry name" value="Class-I_PLP-dep_aminotransf"/>
</dbReference>
<evidence type="ECO:0000313" key="6">
    <source>
        <dbReference type="EMBL" id="QHA89375.1"/>
    </source>
</evidence>
<dbReference type="SUPFAM" id="SSF53383">
    <property type="entry name" value="PLP-dependent transferases"/>
    <property type="match status" value="1"/>
</dbReference>
<dbReference type="Gene3D" id="3.40.640.10">
    <property type="entry name" value="Type I PLP-dependent aspartate aminotransferase-like (Major domain)"/>
    <property type="match status" value="1"/>
</dbReference>
<accession>A0ABX6GT06</accession>
<evidence type="ECO:0000313" key="7">
    <source>
        <dbReference type="Proteomes" id="UP000430368"/>
    </source>
</evidence>
<evidence type="ECO:0000256" key="3">
    <source>
        <dbReference type="ARBA" id="ARBA00022679"/>
    </source>
</evidence>
<reference evidence="6 7" key="1">
    <citation type="submission" date="2019-07" db="EMBL/GenBank/DDBJ databases">
        <title>Serratia dokdonensis sp. nov., an elicitor of systemic resistance in Nicotiana Tabacum.</title>
        <authorList>
            <person name="Son J.-S."/>
            <person name="Hwang Y.-J."/>
            <person name="Lee S.-Y."/>
            <person name="Ghim S.-Y."/>
        </authorList>
    </citation>
    <scope>NUCLEOTIDE SEQUENCE [LARGE SCALE GENOMIC DNA]</scope>
    <source>
        <strain evidence="6 7">KUDC3025</strain>
    </source>
</reference>
<dbReference type="PANTHER" id="PTHR42790:SF19">
    <property type="entry name" value="KYNURENINE_ALPHA-AMINOADIPATE AMINOTRANSFERASE, MITOCHONDRIAL"/>
    <property type="match status" value="1"/>
</dbReference>
<keyword evidence="7" id="KW-1185">Reference proteome</keyword>
<dbReference type="CDD" id="cd00609">
    <property type="entry name" value="AAT_like"/>
    <property type="match status" value="1"/>
</dbReference>
<sequence length="417" mass="46934">MPTQESVLSIVGALNQRYPHACSLSLGRPNPDIYARLDLERYAQVYQAFLRTEKHYDNAKIRENLYTYGPSQGMITAHLAKWLANDEGIHAGEKEILVTNGCQEAYNLVLLHELRQPEDCVLIIEPSYFGFTDCVAVLGKSSVKIAIDDLADPAGGVDFTLLPAVIEQYRRQGKQIKLIYINPDFNNPMTYQLSEAEKGALLAVCAQQGVKIIEDGTYSAFYYDGIPPRAIKTRDNAGQVYYIGSFSKTLCPSLRLGYLVISRHGDATFNHLLHIKDHTSLSSSALNQQIVAGFLIEHQYSLENWIRPIRDEYRARRDAMLQVLEQELDAGLLQWHAPAGGFFVYIRLPQEIDTAHLLDCAEGYQVTFLPVSYAVRDGRQRAHGIRLAFSYYPPAAIAAGTRKFCQFLNEKLLPQQI</sequence>
<dbReference type="InterPro" id="IPR015422">
    <property type="entry name" value="PyrdxlP-dep_Trfase_small"/>
</dbReference>
<protein>
    <submittedName>
        <fullName evidence="6">PLP-dependent aminotransferase family protein</fullName>
    </submittedName>
</protein>
<dbReference type="InterPro" id="IPR015421">
    <property type="entry name" value="PyrdxlP-dep_Trfase_major"/>
</dbReference>
<dbReference type="InterPro" id="IPR004839">
    <property type="entry name" value="Aminotransferase_I/II_large"/>
</dbReference>
<dbReference type="EMBL" id="CP041764">
    <property type="protein sequence ID" value="QHA89375.1"/>
    <property type="molecule type" value="Genomic_DNA"/>
</dbReference>
<keyword evidence="4" id="KW-0663">Pyridoxal phosphate</keyword>
<dbReference type="GO" id="GO:0008483">
    <property type="term" value="F:transaminase activity"/>
    <property type="evidence" value="ECO:0007669"/>
    <property type="project" value="UniProtKB-KW"/>
</dbReference>
<evidence type="ECO:0000259" key="5">
    <source>
        <dbReference type="Pfam" id="PF00155"/>
    </source>
</evidence>
<dbReference type="Pfam" id="PF00155">
    <property type="entry name" value="Aminotran_1_2"/>
    <property type="match status" value="1"/>
</dbReference>
<gene>
    <name evidence="6" type="ORF">FO014_21605</name>
</gene>
<dbReference type="Gene3D" id="3.90.1150.10">
    <property type="entry name" value="Aspartate Aminotransferase, domain 1"/>
    <property type="match status" value="1"/>
</dbReference>
<dbReference type="Proteomes" id="UP000430368">
    <property type="component" value="Chromosome"/>
</dbReference>
<keyword evidence="2 6" id="KW-0032">Aminotransferase</keyword>
<keyword evidence="3" id="KW-0808">Transferase</keyword>
<comment type="cofactor">
    <cofactor evidence="1">
        <name>pyridoxal 5'-phosphate</name>
        <dbReference type="ChEBI" id="CHEBI:597326"/>
    </cofactor>
</comment>
<dbReference type="RefSeq" id="WP_160030997.1">
    <property type="nucleotide sequence ID" value="NZ_CP041764.1"/>
</dbReference>
<evidence type="ECO:0000256" key="4">
    <source>
        <dbReference type="ARBA" id="ARBA00022898"/>
    </source>
</evidence>
<evidence type="ECO:0000256" key="2">
    <source>
        <dbReference type="ARBA" id="ARBA00022576"/>
    </source>
</evidence>
<proteinExistence type="predicted"/>
<dbReference type="PANTHER" id="PTHR42790">
    <property type="entry name" value="AMINOTRANSFERASE"/>
    <property type="match status" value="1"/>
</dbReference>
<dbReference type="InterPro" id="IPR015424">
    <property type="entry name" value="PyrdxlP-dep_Trfase"/>
</dbReference>